<dbReference type="AlphaFoldDB" id="A0A9J6D8I8"/>
<comment type="caution">
    <text evidence="1">The sequence shown here is derived from an EMBL/GenBank/DDBJ whole genome shotgun (WGS) entry which is preliminary data.</text>
</comment>
<accession>A0A9J6D8I8</accession>
<proteinExistence type="predicted"/>
<name>A0A9J6D8I8_RHIMP</name>
<evidence type="ECO:0000313" key="2">
    <source>
        <dbReference type="Proteomes" id="UP000821866"/>
    </source>
</evidence>
<dbReference type="PANTHER" id="PTHR10704:SF44">
    <property type="entry name" value="LD35051P-RELATED"/>
    <property type="match status" value="1"/>
</dbReference>
<dbReference type="GO" id="GO:0006044">
    <property type="term" value="P:N-acetylglucosamine metabolic process"/>
    <property type="evidence" value="ECO:0007669"/>
    <property type="project" value="TreeGrafter"/>
</dbReference>
<dbReference type="PANTHER" id="PTHR10704">
    <property type="entry name" value="CARBOHYDRATE SULFOTRANSFERASE"/>
    <property type="match status" value="1"/>
</dbReference>
<protein>
    <submittedName>
        <fullName evidence="1">Uncharacterized protein</fullName>
    </submittedName>
</protein>
<organism evidence="1 2">
    <name type="scientific">Rhipicephalus microplus</name>
    <name type="common">Cattle tick</name>
    <name type="synonym">Boophilus microplus</name>
    <dbReference type="NCBI Taxonomy" id="6941"/>
    <lineage>
        <taxon>Eukaryota</taxon>
        <taxon>Metazoa</taxon>
        <taxon>Ecdysozoa</taxon>
        <taxon>Arthropoda</taxon>
        <taxon>Chelicerata</taxon>
        <taxon>Arachnida</taxon>
        <taxon>Acari</taxon>
        <taxon>Parasitiformes</taxon>
        <taxon>Ixodida</taxon>
        <taxon>Ixodoidea</taxon>
        <taxon>Ixodidae</taxon>
        <taxon>Rhipicephalinae</taxon>
        <taxon>Rhipicephalus</taxon>
        <taxon>Boophilus</taxon>
    </lineage>
</organism>
<sequence>MLSDALDMRVFEELLHQQGRDKMHQLRDEDLASDPVNQTKKLFARLGLDVHPNVLSFLRQQMSGFSSKMGKQHNSASNASTVRDSWKTRLPRNAIREIEKNCGDVLLKLDYELMFHSVNSAEQHNLAQIPPPPIFAK</sequence>
<gene>
    <name evidence="1" type="ORF">HPB51_024778</name>
</gene>
<dbReference type="Proteomes" id="UP000821866">
    <property type="component" value="Chromosome 9"/>
</dbReference>
<dbReference type="GO" id="GO:0006790">
    <property type="term" value="P:sulfur compound metabolic process"/>
    <property type="evidence" value="ECO:0007669"/>
    <property type="project" value="TreeGrafter"/>
</dbReference>
<dbReference type="EMBL" id="JABSTU010000011">
    <property type="protein sequence ID" value="KAH8010103.1"/>
    <property type="molecule type" value="Genomic_DNA"/>
</dbReference>
<dbReference type="SUPFAM" id="SSF52540">
    <property type="entry name" value="P-loop containing nucleoside triphosphate hydrolases"/>
    <property type="match status" value="1"/>
</dbReference>
<keyword evidence="2" id="KW-1185">Reference proteome</keyword>
<dbReference type="Gene3D" id="3.40.50.300">
    <property type="entry name" value="P-loop containing nucleotide triphosphate hydrolases"/>
    <property type="match status" value="1"/>
</dbReference>
<dbReference type="VEuPathDB" id="VectorBase:LOC119177836"/>
<dbReference type="GO" id="GO:0001517">
    <property type="term" value="F:N-acetylglucosamine 6-O-sulfotransferase activity"/>
    <property type="evidence" value="ECO:0007669"/>
    <property type="project" value="TreeGrafter"/>
</dbReference>
<reference evidence="1" key="1">
    <citation type="journal article" date="2020" name="Cell">
        <title>Large-Scale Comparative Analyses of Tick Genomes Elucidate Their Genetic Diversity and Vector Capacities.</title>
        <authorList>
            <consortium name="Tick Genome and Microbiome Consortium (TIGMIC)"/>
            <person name="Jia N."/>
            <person name="Wang J."/>
            <person name="Shi W."/>
            <person name="Du L."/>
            <person name="Sun Y."/>
            <person name="Zhan W."/>
            <person name="Jiang J.F."/>
            <person name="Wang Q."/>
            <person name="Zhang B."/>
            <person name="Ji P."/>
            <person name="Bell-Sakyi L."/>
            <person name="Cui X.M."/>
            <person name="Yuan T.T."/>
            <person name="Jiang B.G."/>
            <person name="Yang W.F."/>
            <person name="Lam T.T."/>
            <person name="Chang Q.C."/>
            <person name="Ding S.J."/>
            <person name="Wang X.J."/>
            <person name="Zhu J.G."/>
            <person name="Ruan X.D."/>
            <person name="Zhao L."/>
            <person name="Wei J.T."/>
            <person name="Ye R.Z."/>
            <person name="Que T.C."/>
            <person name="Du C.H."/>
            <person name="Zhou Y.H."/>
            <person name="Cheng J.X."/>
            <person name="Dai P.F."/>
            <person name="Guo W.B."/>
            <person name="Han X.H."/>
            <person name="Huang E.J."/>
            <person name="Li L.F."/>
            <person name="Wei W."/>
            <person name="Gao Y.C."/>
            <person name="Liu J.Z."/>
            <person name="Shao H.Z."/>
            <person name="Wang X."/>
            <person name="Wang C.C."/>
            <person name="Yang T.C."/>
            <person name="Huo Q.B."/>
            <person name="Li W."/>
            <person name="Chen H.Y."/>
            <person name="Chen S.E."/>
            <person name="Zhou L.G."/>
            <person name="Ni X.B."/>
            <person name="Tian J.H."/>
            <person name="Sheng Y."/>
            <person name="Liu T."/>
            <person name="Pan Y.S."/>
            <person name="Xia L.Y."/>
            <person name="Li J."/>
            <person name="Zhao F."/>
            <person name="Cao W.C."/>
        </authorList>
    </citation>
    <scope>NUCLEOTIDE SEQUENCE</scope>
    <source>
        <strain evidence="1">Rmic-2018</strain>
    </source>
</reference>
<dbReference type="InterPro" id="IPR027417">
    <property type="entry name" value="P-loop_NTPase"/>
</dbReference>
<reference evidence="1" key="2">
    <citation type="submission" date="2021-09" db="EMBL/GenBank/DDBJ databases">
        <authorList>
            <person name="Jia N."/>
            <person name="Wang J."/>
            <person name="Shi W."/>
            <person name="Du L."/>
            <person name="Sun Y."/>
            <person name="Zhan W."/>
            <person name="Jiang J."/>
            <person name="Wang Q."/>
            <person name="Zhang B."/>
            <person name="Ji P."/>
            <person name="Sakyi L.B."/>
            <person name="Cui X."/>
            <person name="Yuan T."/>
            <person name="Jiang B."/>
            <person name="Yang W."/>
            <person name="Lam T.T.-Y."/>
            <person name="Chang Q."/>
            <person name="Ding S."/>
            <person name="Wang X."/>
            <person name="Zhu J."/>
            <person name="Ruan X."/>
            <person name="Zhao L."/>
            <person name="Wei J."/>
            <person name="Que T."/>
            <person name="Du C."/>
            <person name="Cheng J."/>
            <person name="Dai P."/>
            <person name="Han X."/>
            <person name="Huang E."/>
            <person name="Gao Y."/>
            <person name="Liu J."/>
            <person name="Shao H."/>
            <person name="Ye R."/>
            <person name="Li L."/>
            <person name="Wei W."/>
            <person name="Wang X."/>
            <person name="Wang C."/>
            <person name="Huo Q."/>
            <person name="Li W."/>
            <person name="Guo W."/>
            <person name="Chen H."/>
            <person name="Chen S."/>
            <person name="Zhou L."/>
            <person name="Zhou L."/>
            <person name="Ni X."/>
            <person name="Tian J."/>
            <person name="Zhou Y."/>
            <person name="Sheng Y."/>
            <person name="Liu T."/>
            <person name="Pan Y."/>
            <person name="Xia L."/>
            <person name="Li J."/>
            <person name="Zhao F."/>
            <person name="Cao W."/>
        </authorList>
    </citation>
    <scope>NUCLEOTIDE SEQUENCE</scope>
    <source>
        <strain evidence="1">Rmic-2018</strain>
        <tissue evidence="1">Larvae</tissue>
    </source>
</reference>
<evidence type="ECO:0000313" key="1">
    <source>
        <dbReference type="EMBL" id="KAH8010103.1"/>
    </source>
</evidence>
<dbReference type="InterPro" id="IPR051135">
    <property type="entry name" value="Gal/GlcNAc/GalNAc_ST"/>
</dbReference>